<dbReference type="EMBL" id="CAJVQB010163481">
    <property type="protein sequence ID" value="CAG8856751.1"/>
    <property type="molecule type" value="Genomic_DNA"/>
</dbReference>
<feature type="non-terminal residue" evidence="2">
    <location>
        <position position="1"/>
    </location>
</feature>
<gene>
    <name evidence="2" type="ORF">GMARGA_LOCUS45572</name>
</gene>
<feature type="compositionally biased region" description="Basic and acidic residues" evidence="1">
    <location>
        <begin position="1"/>
        <end position="17"/>
    </location>
</feature>
<comment type="caution">
    <text evidence="2">The sequence shown here is derived from an EMBL/GenBank/DDBJ whole genome shotgun (WGS) entry which is preliminary data.</text>
</comment>
<proteinExistence type="predicted"/>
<accession>A0ABN7XR16</accession>
<name>A0ABN7XR16_GIGMA</name>
<sequence length="111" mass="12634">ENKENKGKQTREQENKIAEPPLSWDEQVDNEITTLSDITNTTDTKQSEHIESIPEAKNTQVIDVKSSNTTNEIKADNILDSEDFIEDLDFIEECVTAASSKYKNIEKDTEQ</sequence>
<evidence type="ECO:0000313" key="3">
    <source>
        <dbReference type="Proteomes" id="UP000789901"/>
    </source>
</evidence>
<keyword evidence="3" id="KW-1185">Reference proteome</keyword>
<dbReference type="Proteomes" id="UP000789901">
    <property type="component" value="Unassembled WGS sequence"/>
</dbReference>
<protein>
    <submittedName>
        <fullName evidence="2">11021_t:CDS:1</fullName>
    </submittedName>
</protein>
<evidence type="ECO:0000256" key="1">
    <source>
        <dbReference type="SAM" id="MobiDB-lite"/>
    </source>
</evidence>
<evidence type="ECO:0000313" key="2">
    <source>
        <dbReference type="EMBL" id="CAG8856751.1"/>
    </source>
</evidence>
<feature type="region of interest" description="Disordered" evidence="1">
    <location>
        <begin position="1"/>
        <end position="23"/>
    </location>
</feature>
<reference evidence="2 3" key="1">
    <citation type="submission" date="2021-06" db="EMBL/GenBank/DDBJ databases">
        <authorList>
            <person name="Kallberg Y."/>
            <person name="Tangrot J."/>
            <person name="Rosling A."/>
        </authorList>
    </citation>
    <scope>NUCLEOTIDE SEQUENCE [LARGE SCALE GENOMIC DNA]</scope>
    <source>
        <strain evidence="2 3">120-4 pot B 10/14</strain>
    </source>
</reference>
<feature type="non-terminal residue" evidence="2">
    <location>
        <position position="111"/>
    </location>
</feature>
<organism evidence="2 3">
    <name type="scientific">Gigaspora margarita</name>
    <dbReference type="NCBI Taxonomy" id="4874"/>
    <lineage>
        <taxon>Eukaryota</taxon>
        <taxon>Fungi</taxon>
        <taxon>Fungi incertae sedis</taxon>
        <taxon>Mucoromycota</taxon>
        <taxon>Glomeromycotina</taxon>
        <taxon>Glomeromycetes</taxon>
        <taxon>Diversisporales</taxon>
        <taxon>Gigasporaceae</taxon>
        <taxon>Gigaspora</taxon>
    </lineage>
</organism>